<proteinExistence type="predicted"/>
<keyword evidence="2" id="KW-1185">Reference proteome</keyword>
<comment type="caution">
    <text evidence="1">The sequence shown here is derived from an EMBL/GenBank/DDBJ whole genome shotgun (WGS) entry which is preliminary data.</text>
</comment>
<organism evidence="1 2">
    <name type="scientific">Araneus ventricosus</name>
    <name type="common">Orbweaver spider</name>
    <name type="synonym">Epeira ventricosa</name>
    <dbReference type="NCBI Taxonomy" id="182803"/>
    <lineage>
        <taxon>Eukaryota</taxon>
        <taxon>Metazoa</taxon>
        <taxon>Ecdysozoa</taxon>
        <taxon>Arthropoda</taxon>
        <taxon>Chelicerata</taxon>
        <taxon>Arachnida</taxon>
        <taxon>Araneae</taxon>
        <taxon>Araneomorphae</taxon>
        <taxon>Entelegynae</taxon>
        <taxon>Araneoidea</taxon>
        <taxon>Araneidae</taxon>
        <taxon>Araneus</taxon>
    </lineage>
</organism>
<protein>
    <submittedName>
        <fullName evidence="1">Uncharacterized protein</fullName>
    </submittedName>
</protein>
<dbReference type="Proteomes" id="UP000499080">
    <property type="component" value="Unassembled WGS sequence"/>
</dbReference>
<accession>A0A4Y2QWP6</accession>
<gene>
    <name evidence="1" type="ORF">AVEN_28412_1</name>
</gene>
<dbReference type="AlphaFoldDB" id="A0A4Y2QWP6"/>
<evidence type="ECO:0000313" key="1">
    <source>
        <dbReference type="EMBL" id="GBN67787.1"/>
    </source>
</evidence>
<reference evidence="1 2" key="1">
    <citation type="journal article" date="2019" name="Sci. Rep.">
        <title>Orb-weaving spider Araneus ventricosus genome elucidates the spidroin gene catalogue.</title>
        <authorList>
            <person name="Kono N."/>
            <person name="Nakamura H."/>
            <person name="Ohtoshi R."/>
            <person name="Moran D.A.P."/>
            <person name="Shinohara A."/>
            <person name="Yoshida Y."/>
            <person name="Fujiwara M."/>
            <person name="Mori M."/>
            <person name="Tomita M."/>
            <person name="Arakawa K."/>
        </authorList>
    </citation>
    <scope>NUCLEOTIDE SEQUENCE [LARGE SCALE GENOMIC DNA]</scope>
</reference>
<dbReference type="EMBL" id="BGPR01015042">
    <property type="protein sequence ID" value="GBN67787.1"/>
    <property type="molecule type" value="Genomic_DNA"/>
</dbReference>
<sequence length="110" mass="12646">MQAIKNQIKIPVDWSRCKSAASDWLPAFLKCKKSLSLSTSQVTRLSRAMSFDRNNIVTSFTNFASVQDIFKFQNQDIYSVYKSGVTTLLPQDIARYLYDVVRYSECRTIS</sequence>
<name>A0A4Y2QWP6_ARAVE</name>
<evidence type="ECO:0000313" key="2">
    <source>
        <dbReference type="Proteomes" id="UP000499080"/>
    </source>
</evidence>